<evidence type="ECO:0000313" key="2">
    <source>
        <dbReference type="EMBL" id="TWI95550.1"/>
    </source>
</evidence>
<sequence length="160" mass="17733">MKTKIILTIIFILPVFMLKAQQTIKSHAQPDSIIKFIPIQTLDTVVYAYTIGGKLATRQEIAFRLMTYAPSAEEYHQFKNNMTWGSISGGAFGISSLASVIAFHNSSKNAVTTMGTVHNNSGAYIFTGIATAFLGSAIINWIYGAKHFKKSIKVYNQRFE</sequence>
<evidence type="ECO:0000256" key="1">
    <source>
        <dbReference type="SAM" id="Phobius"/>
    </source>
</evidence>
<name>A0A562TRY9_9SPHI</name>
<dbReference type="Proteomes" id="UP000317010">
    <property type="component" value="Unassembled WGS sequence"/>
</dbReference>
<proteinExistence type="predicted"/>
<feature type="transmembrane region" description="Helical" evidence="1">
    <location>
        <begin position="123"/>
        <end position="143"/>
    </location>
</feature>
<protein>
    <recommendedName>
        <fullName evidence="4">MotA/TolQ/ExbB proton channel domain-containing protein</fullName>
    </recommendedName>
</protein>
<keyword evidence="1" id="KW-1133">Transmembrane helix</keyword>
<gene>
    <name evidence="2" type="ORF">JN11_04289</name>
</gene>
<keyword evidence="1" id="KW-0472">Membrane</keyword>
<dbReference type="EMBL" id="VLLI01000015">
    <property type="protein sequence ID" value="TWI95550.1"/>
    <property type="molecule type" value="Genomic_DNA"/>
</dbReference>
<keyword evidence="3" id="KW-1185">Reference proteome</keyword>
<keyword evidence="1" id="KW-0812">Transmembrane</keyword>
<comment type="caution">
    <text evidence="2">The sequence shown here is derived from an EMBL/GenBank/DDBJ whole genome shotgun (WGS) entry which is preliminary data.</text>
</comment>
<dbReference type="RefSeq" id="WP_144915878.1">
    <property type="nucleotide sequence ID" value="NZ_VLLI01000015.1"/>
</dbReference>
<accession>A0A562TRY9</accession>
<evidence type="ECO:0008006" key="4">
    <source>
        <dbReference type="Google" id="ProtNLM"/>
    </source>
</evidence>
<feature type="transmembrane region" description="Helical" evidence="1">
    <location>
        <begin position="84"/>
        <end position="103"/>
    </location>
</feature>
<organism evidence="2 3">
    <name type="scientific">Mucilaginibacter frigoritolerans</name>
    <dbReference type="NCBI Taxonomy" id="652788"/>
    <lineage>
        <taxon>Bacteria</taxon>
        <taxon>Pseudomonadati</taxon>
        <taxon>Bacteroidota</taxon>
        <taxon>Sphingobacteriia</taxon>
        <taxon>Sphingobacteriales</taxon>
        <taxon>Sphingobacteriaceae</taxon>
        <taxon>Mucilaginibacter</taxon>
    </lineage>
</organism>
<evidence type="ECO:0000313" key="3">
    <source>
        <dbReference type="Proteomes" id="UP000317010"/>
    </source>
</evidence>
<dbReference type="AlphaFoldDB" id="A0A562TRY9"/>
<reference evidence="2 3" key="1">
    <citation type="submission" date="2019-07" db="EMBL/GenBank/DDBJ databases">
        <title>Genomic Encyclopedia of Archaeal and Bacterial Type Strains, Phase II (KMG-II): from individual species to whole genera.</title>
        <authorList>
            <person name="Goeker M."/>
        </authorList>
    </citation>
    <scope>NUCLEOTIDE SEQUENCE [LARGE SCALE GENOMIC DNA]</scope>
    <source>
        <strain evidence="2 3">ATCC BAA-1854</strain>
    </source>
</reference>